<gene>
    <name evidence="2" type="ORF">IHE70_23380</name>
</gene>
<dbReference type="PROSITE" id="PS51318">
    <property type="entry name" value="TAT"/>
    <property type="match status" value="1"/>
</dbReference>
<dbReference type="Proteomes" id="UP000661025">
    <property type="component" value="Unassembled WGS sequence"/>
</dbReference>
<organism evidence="2 3">
    <name type="scientific">Streptomyces caniscabiei</name>
    <dbReference type="NCBI Taxonomy" id="2746961"/>
    <lineage>
        <taxon>Bacteria</taxon>
        <taxon>Bacillati</taxon>
        <taxon>Actinomycetota</taxon>
        <taxon>Actinomycetes</taxon>
        <taxon>Kitasatosporales</taxon>
        <taxon>Streptomycetaceae</taxon>
        <taxon>Streptomyces</taxon>
    </lineage>
</organism>
<feature type="region of interest" description="Disordered" evidence="1">
    <location>
        <begin position="32"/>
        <end position="66"/>
    </location>
</feature>
<comment type="caution">
    <text evidence="2">The sequence shown here is derived from an EMBL/GenBank/DDBJ whole genome shotgun (WGS) entry which is preliminary data.</text>
</comment>
<protein>
    <submittedName>
        <fullName evidence="2">Uncharacterized protein</fullName>
    </submittedName>
</protein>
<dbReference type="GeneID" id="79935382"/>
<reference evidence="2" key="1">
    <citation type="submission" date="2020-09" db="EMBL/GenBank/DDBJ databases">
        <title>Streptomyces canutascabiei sp. nov., which causes potato common scab and is distributed across the world.</title>
        <authorList>
            <person name="Nguyen H.P."/>
            <person name="Weisberg A.J."/>
            <person name="Chang J.H."/>
            <person name="Clarke C.R."/>
        </authorList>
    </citation>
    <scope>NUCLEOTIDE SEQUENCE</scope>
    <source>
        <strain evidence="2">ID-01-6.2a</strain>
    </source>
</reference>
<proteinExistence type="predicted"/>
<evidence type="ECO:0000313" key="2">
    <source>
        <dbReference type="EMBL" id="MBD9726109.1"/>
    </source>
</evidence>
<name>A0A927L6D3_9ACTN</name>
<evidence type="ECO:0000313" key="3">
    <source>
        <dbReference type="Proteomes" id="UP000661025"/>
    </source>
</evidence>
<sequence length="95" mass="9601">MSLEGKSRRRVVGGALSVALGLGLVVALPPAATTTASAAAPRQTSAPGTGNETLSEGEALAKAKRTGTDVEIVSLRGESSEVYATPDGKLEAREH</sequence>
<dbReference type="EMBL" id="JACYXT010000010">
    <property type="protein sequence ID" value="MBD9726109.1"/>
    <property type="molecule type" value="Genomic_DNA"/>
</dbReference>
<accession>A0A927L6D3</accession>
<dbReference type="InterPro" id="IPR006311">
    <property type="entry name" value="TAT_signal"/>
</dbReference>
<dbReference type="AlphaFoldDB" id="A0A927L6D3"/>
<evidence type="ECO:0000256" key="1">
    <source>
        <dbReference type="SAM" id="MobiDB-lite"/>
    </source>
</evidence>
<dbReference type="RefSeq" id="WP_143674497.1">
    <property type="nucleotide sequence ID" value="NZ_CP119182.1"/>
</dbReference>
<feature type="compositionally biased region" description="Low complexity" evidence="1">
    <location>
        <begin position="32"/>
        <end position="47"/>
    </location>
</feature>